<dbReference type="PRINTS" id="PR00081">
    <property type="entry name" value="GDHRDH"/>
</dbReference>
<gene>
    <name evidence="5" type="ORF">PPYR_10151</name>
</gene>
<reference evidence="5" key="3">
    <citation type="submission" date="2019-08" db="EMBL/GenBank/DDBJ databases">
        <authorList>
            <consortium name="Photinus pyralis genome working group"/>
            <person name="Fallon T.R."/>
            <person name="Sander Lower S.E."/>
            <person name="Weng J.-K."/>
        </authorList>
    </citation>
    <scope>NUCLEOTIDE SEQUENCE</scope>
    <source>
        <strain evidence="5">1611_PpyrPB1</strain>
        <tissue evidence="5">Whole body</tissue>
    </source>
</reference>
<organism evidence="4">
    <name type="scientific">Photinus pyralis</name>
    <name type="common">Common eastern firefly</name>
    <name type="synonym">Lampyris pyralis</name>
    <dbReference type="NCBI Taxonomy" id="7054"/>
    <lineage>
        <taxon>Eukaryota</taxon>
        <taxon>Metazoa</taxon>
        <taxon>Ecdysozoa</taxon>
        <taxon>Arthropoda</taxon>
        <taxon>Hexapoda</taxon>
        <taxon>Insecta</taxon>
        <taxon>Pterygota</taxon>
        <taxon>Neoptera</taxon>
        <taxon>Endopterygota</taxon>
        <taxon>Coleoptera</taxon>
        <taxon>Polyphaga</taxon>
        <taxon>Elateriformia</taxon>
        <taxon>Elateroidea</taxon>
        <taxon>Lampyridae</taxon>
        <taxon>Lampyrinae</taxon>
        <taxon>Photinus</taxon>
    </lineage>
</organism>
<evidence type="ECO:0000313" key="6">
    <source>
        <dbReference type="Proteomes" id="UP000327044"/>
    </source>
</evidence>
<evidence type="ECO:0000313" key="5">
    <source>
        <dbReference type="EMBL" id="KAB0796090.1"/>
    </source>
</evidence>
<evidence type="ECO:0000256" key="3">
    <source>
        <dbReference type="RuleBase" id="RU000363"/>
    </source>
</evidence>
<dbReference type="PROSITE" id="PS00061">
    <property type="entry name" value="ADH_SHORT"/>
    <property type="match status" value="1"/>
</dbReference>
<protein>
    <recommendedName>
        <fullName evidence="7">Alcohol dehydrogenase</fullName>
    </recommendedName>
</protein>
<dbReference type="Gene3D" id="3.40.50.720">
    <property type="entry name" value="NAD(P)-binding Rossmann-like Domain"/>
    <property type="match status" value="1"/>
</dbReference>
<dbReference type="Pfam" id="PF00106">
    <property type="entry name" value="adh_short"/>
    <property type="match status" value="1"/>
</dbReference>
<evidence type="ECO:0008006" key="7">
    <source>
        <dbReference type="Google" id="ProtNLM"/>
    </source>
</evidence>
<sequence>MYVVTGKVALVTGGSRGIGAGIARELLKAGLKGVTIIDVNEEEGLNLVAELNNEFGQGKALFFKTDVSLREEVDAALRRTVEVYNNLDIVINNAVINGERDWERNIAVNLIGTINGTVLAHEKYLETYRSGEEAVIINVSSVAGLYPCAPLPIYATAKSGIIALTRSLGCSPHYTRTKIKVIAVCPGTTDTPALTIVKFLGPAYSDLYDDLRKCTPPPQRVSSVSKGILQIIEEGESGSVWVVEQNKKPSELEFLIRTQSE</sequence>
<proteinExistence type="inferred from homology"/>
<dbReference type="InParanoid" id="A0A1Y1MP93"/>
<name>A0A1Y1MP93_PHOPY</name>
<keyword evidence="6" id="KW-1185">Reference proteome</keyword>
<dbReference type="OrthoDB" id="37659at2759"/>
<keyword evidence="2" id="KW-0560">Oxidoreductase</keyword>
<dbReference type="Proteomes" id="UP000327044">
    <property type="component" value="Unassembled WGS sequence"/>
</dbReference>
<dbReference type="AlphaFoldDB" id="A0A1Y1MP93"/>
<dbReference type="GO" id="GO:0005737">
    <property type="term" value="C:cytoplasm"/>
    <property type="evidence" value="ECO:0007669"/>
    <property type="project" value="TreeGrafter"/>
</dbReference>
<evidence type="ECO:0000256" key="1">
    <source>
        <dbReference type="ARBA" id="ARBA00006484"/>
    </source>
</evidence>
<dbReference type="SUPFAM" id="SSF51735">
    <property type="entry name" value="NAD(P)-binding Rossmann-fold domains"/>
    <property type="match status" value="1"/>
</dbReference>
<dbReference type="InterPro" id="IPR002347">
    <property type="entry name" value="SDR_fam"/>
</dbReference>
<evidence type="ECO:0000313" key="4">
    <source>
        <dbReference type="EMBL" id="JAV86275.1"/>
    </source>
</evidence>
<dbReference type="PANTHER" id="PTHR44229">
    <property type="entry name" value="15-HYDROXYPROSTAGLANDIN DEHYDROGENASE [NAD(+)]"/>
    <property type="match status" value="1"/>
</dbReference>
<reference evidence="5 6" key="2">
    <citation type="journal article" date="2018" name="Elife">
        <title>Firefly genomes illuminate parallel origins of bioluminescence in beetles.</title>
        <authorList>
            <person name="Fallon T.R."/>
            <person name="Lower S.E."/>
            <person name="Chang C.H."/>
            <person name="Bessho-Uehara M."/>
            <person name="Martin G.J."/>
            <person name="Bewick A.J."/>
            <person name="Behringer M."/>
            <person name="Debat H.J."/>
            <person name="Wong I."/>
            <person name="Day J.C."/>
            <person name="Suvorov A."/>
            <person name="Silva C.J."/>
            <person name="Stanger-Hall K.F."/>
            <person name="Hall D.W."/>
            <person name="Schmitz R.J."/>
            <person name="Nelson D.R."/>
            <person name="Lewis S.M."/>
            <person name="Shigenobu S."/>
            <person name="Bybee S.M."/>
            <person name="Larracuente A.M."/>
            <person name="Oba Y."/>
            <person name="Weng J.K."/>
        </authorList>
    </citation>
    <scope>NUCLEOTIDE SEQUENCE [LARGE SCALE GENOMIC DNA]</scope>
    <source>
        <strain evidence="5">1611_PpyrPB1</strain>
        <tissue evidence="5">Whole body</tissue>
    </source>
</reference>
<accession>A0A1Y1MP93</accession>
<dbReference type="FunFam" id="3.40.50.720:FF:000149">
    <property type="entry name" value="15-hydroxyprostaglandin dehydrogenase [NAD(+)]"/>
    <property type="match status" value="1"/>
</dbReference>
<dbReference type="EMBL" id="GEZM01028591">
    <property type="protein sequence ID" value="JAV86275.1"/>
    <property type="molecule type" value="Transcribed_RNA"/>
</dbReference>
<dbReference type="EMBL" id="VVIM01000007">
    <property type="protein sequence ID" value="KAB0796090.1"/>
    <property type="molecule type" value="Genomic_DNA"/>
</dbReference>
<dbReference type="InterPro" id="IPR020904">
    <property type="entry name" value="Sc_DH/Rdtase_CS"/>
</dbReference>
<dbReference type="InterPro" id="IPR036291">
    <property type="entry name" value="NAD(P)-bd_dom_sf"/>
</dbReference>
<dbReference type="PANTHER" id="PTHR44229:SF8">
    <property type="entry name" value="ALCOHOL DEHYDROGENASE-RELATED"/>
    <property type="match status" value="1"/>
</dbReference>
<dbReference type="GO" id="GO:0016616">
    <property type="term" value="F:oxidoreductase activity, acting on the CH-OH group of donors, NAD or NADP as acceptor"/>
    <property type="evidence" value="ECO:0007669"/>
    <property type="project" value="TreeGrafter"/>
</dbReference>
<comment type="similarity">
    <text evidence="1 3">Belongs to the short-chain dehydrogenases/reductases (SDR) family.</text>
</comment>
<evidence type="ECO:0000256" key="2">
    <source>
        <dbReference type="ARBA" id="ARBA00023002"/>
    </source>
</evidence>
<reference evidence="4" key="1">
    <citation type="journal article" date="2016" name="Sci. Rep.">
        <title>Molecular characterization of firefly nuptial gifts: a multi-omics approach sheds light on postcopulatory sexual selection.</title>
        <authorList>
            <person name="Al-Wathiqui N."/>
            <person name="Fallon T.R."/>
            <person name="South A."/>
            <person name="Weng J.K."/>
            <person name="Lewis S.M."/>
        </authorList>
    </citation>
    <scope>NUCLEOTIDE SEQUENCE</scope>
</reference>
<dbReference type="PRINTS" id="PR00080">
    <property type="entry name" value="SDRFAMILY"/>
</dbReference>